<sequence length="153" mass="16723">ALTGQAAQEEMSVQVFLKALSEPPNARLVHYDPSNKRDPFRPFDLSEKMRLDVARTPLQGVDVKELALTAVVEQSGEAKAVIETPDGQGHTVKKGDKVGLNGGEIVEISPDRIVVLESMQDFTGETKTKTVEILRKGQTRETAQGARKKPSRS</sequence>
<gene>
    <name evidence="2" type="ORF">GYA55_13100</name>
</gene>
<proteinExistence type="predicted"/>
<evidence type="ECO:0000256" key="1">
    <source>
        <dbReference type="SAM" id="MobiDB-lite"/>
    </source>
</evidence>
<organism evidence="2 3">
    <name type="scientific">SAR324 cluster bacterium</name>
    <dbReference type="NCBI Taxonomy" id="2024889"/>
    <lineage>
        <taxon>Bacteria</taxon>
        <taxon>Deltaproteobacteria</taxon>
        <taxon>SAR324 cluster</taxon>
    </lineage>
</organism>
<protein>
    <submittedName>
        <fullName evidence="2">Pilus assembly protein PilP</fullName>
    </submittedName>
</protein>
<name>A0A7X9ILE6_9DELT</name>
<reference evidence="2 3" key="1">
    <citation type="journal article" date="2020" name="Biotechnol. Biofuels">
        <title>New insights from the biogas microbiome by comprehensive genome-resolved metagenomics of nearly 1600 species originating from multiple anaerobic digesters.</title>
        <authorList>
            <person name="Campanaro S."/>
            <person name="Treu L."/>
            <person name="Rodriguez-R L.M."/>
            <person name="Kovalovszki A."/>
            <person name="Ziels R.M."/>
            <person name="Maus I."/>
            <person name="Zhu X."/>
            <person name="Kougias P.G."/>
            <person name="Basile A."/>
            <person name="Luo G."/>
            <person name="Schluter A."/>
            <person name="Konstantinidis K.T."/>
            <person name="Angelidaki I."/>
        </authorList>
    </citation>
    <scope>NUCLEOTIDE SEQUENCE [LARGE SCALE GENOMIC DNA]</scope>
    <source>
        <strain evidence="2">AS27yjCOA_65</strain>
    </source>
</reference>
<evidence type="ECO:0000313" key="2">
    <source>
        <dbReference type="EMBL" id="NMC64094.1"/>
    </source>
</evidence>
<dbReference type="InterPro" id="IPR007446">
    <property type="entry name" value="PilP"/>
</dbReference>
<evidence type="ECO:0000313" key="3">
    <source>
        <dbReference type="Proteomes" id="UP000524246"/>
    </source>
</evidence>
<dbReference type="EMBL" id="JAAZON010000599">
    <property type="protein sequence ID" value="NMC64094.1"/>
    <property type="molecule type" value="Genomic_DNA"/>
</dbReference>
<dbReference type="AlphaFoldDB" id="A0A7X9ILE6"/>
<accession>A0A7X9ILE6</accession>
<feature type="non-terminal residue" evidence="2">
    <location>
        <position position="1"/>
    </location>
</feature>
<dbReference type="Pfam" id="PF04351">
    <property type="entry name" value="PilP"/>
    <property type="match status" value="1"/>
</dbReference>
<dbReference type="Gene3D" id="2.30.30.830">
    <property type="match status" value="1"/>
</dbReference>
<comment type="caution">
    <text evidence="2">The sequence shown here is derived from an EMBL/GenBank/DDBJ whole genome shotgun (WGS) entry which is preliminary data.</text>
</comment>
<feature type="region of interest" description="Disordered" evidence="1">
    <location>
        <begin position="134"/>
        <end position="153"/>
    </location>
</feature>
<dbReference type="Proteomes" id="UP000524246">
    <property type="component" value="Unassembled WGS sequence"/>
</dbReference>